<evidence type="ECO:0000313" key="2">
    <source>
        <dbReference type="Proteomes" id="UP001607302"/>
    </source>
</evidence>
<sequence>MIRSWLKMSLCDFCATKGLFIQCRIHERCTKQCKTYELRRIIWNYIKRISKILNKYFRPRSHHVEVAASGDPRAMTLLYIRGVICHLQSIQVPMLTERGHSLGTTEVL</sequence>
<accession>A0ABD2BVU2</accession>
<protein>
    <submittedName>
        <fullName evidence="1">Uncharacterized protein</fullName>
    </submittedName>
</protein>
<proteinExistence type="predicted"/>
<dbReference type="EMBL" id="JAUDFV010000047">
    <property type="protein sequence ID" value="KAL2736897.1"/>
    <property type="molecule type" value="Genomic_DNA"/>
</dbReference>
<evidence type="ECO:0000313" key="1">
    <source>
        <dbReference type="EMBL" id="KAL2736897.1"/>
    </source>
</evidence>
<keyword evidence="2" id="KW-1185">Reference proteome</keyword>
<dbReference type="Proteomes" id="UP001607302">
    <property type="component" value="Unassembled WGS sequence"/>
</dbReference>
<dbReference type="AlphaFoldDB" id="A0ABD2BVU2"/>
<reference evidence="1 2" key="1">
    <citation type="journal article" date="2024" name="Ann. Entomol. Soc. Am.">
        <title>Genomic analyses of the southern and eastern yellowjacket wasps (Hymenoptera: Vespidae) reveal evolutionary signatures of social life.</title>
        <authorList>
            <person name="Catto M.A."/>
            <person name="Caine P.B."/>
            <person name="Orr S.E."/>
            <person name="Hunt B.G."/>
            <person name="Goodisman M.A.D."/>
        </authorList>
    </citation>
    <scope>NUCLEOTIDE SEQUENCE [LARGE SCALE GENOMIC DNA]</scope>
    <source>
        <strain evidence="1">233</strain>
        <tissue evidence="1">Head and thorax</tissue>
    </source>
</reference>
<gene>
    <name evidence="1" type="ORF">V1478_002340</name>
</gene>
<comment type="caution">
    <text evidence="1">The sequence shown here is derived from an EMBL/GenBank/DDBJ whole genome shotgun (WGS) entry which is preliminary data.</text>
</comment>
<organism evidence="1 2">
    <name type="scientific">Vespula squamosa</name>
    <name type="common">Southern yellow jacket</name>
    <name type="synonym">Wasp</name>
    <dbReference type="NCBI Taxonomy" id="30214"/>
    <lineage>
        <taxon>Eukaryota</taxon>
        <taxon>Metazoa</taxon>
        <taxon>Ecdysozoa</taxon>
        <taxon>Arthropoda</taxon>
        <taxon>Hexapoda</taxon>
        <taxon>Insecta</taxon>
        <taxon>Pterygota</taxon>
        <taxon>Neoptera</taxon>
        <taxon>Endopterygota</taxon>
        <taxon>Hymenoptera</taxon>
        <taxon>Apocrita</taxon>
        <taxon>Aculeata</taxon>
        <taxon>Vespoidea</taxon>
        <taxon>Vespidae</taxon>
        <taxon>Vespinae</taxon>
        <taxon>Vespula</taxon>
    </lineage>
</organism>
<name>A0ABD2BVU2_VESSQ</name>